<feature type="region of interest" description="Disordered" evidence="3">
    <location>
        <begin position="1"/>
        <end position="42"/>
    </location>
</feature>
<evidence type="ECO:0000256" key="3">
    <source>
        <dbReference type="SAM" id="MobiDB-lite"/>
    </source>
</evidence>
<evidence type="ECO:0000256" key="1">
    <source>
        <dbReference type="ARBA" id="ARBA00009986"/>
    </source>
</evidence>
<sequence length="528" mass="55086">MSTNPSTNSVRRDEAKHGPGPIGAVGAPNGGGSAPAASPEFPAAVESARRQFSRLKLLIGGAWVDGGEGAAEDLLDPATGEPLGKVPHACTADLQRALAAAQDGFAVWSRTPAIERRRVLMRAAALIRERQESIACMLTLEQGKPLAEARGEVAGAAEIFEWYAEETRRLYGRVIPARNNTTQQLVVQQPVGPVAAFTPWNFPALTPARKIAGALAAGCSCIIKPAEETPGTAIELARACMDAGLPAGVLNMVFGVPSEISEFLIRAPQIRKITFTGSIAVGKHLAALAAQHGLKRCTMELGGHAPVLVFDDASVEQAAQACAAFKFRNAGQVCIAPSRFYVQRGAYERFVEVFTRTAAALRLGAGTDASTTMGPLANDRRLAAMAGFVEDAAARGGRVLTGGARAEGPGFFWQPTVLAELLDEAKAMREETFGPVAPIARFDTLEEALLRANSLPYGLAAYAFSSSAATMMALSAGLEAGMVGINSFAVSLAEAPFGGIKESGYGSEGGVEGLGAYLVTKFVAQASL</sequence>
<evidence type="ECO:0000313" key="6">
    <source>
        <dbReference type="Proteomes" id="UP001595848"/>
    </source>
</evidence>
<dbReference type="EC" id="1.2.1.-" evidence="5"/>
<protein>
    <submittedName>
        <fullName evidence="5">NAD-dependent succinate-semialdehyde dehydrogenase</fullName>
        <ecNumber evidence="5">1.2.1.-</ecNumber>
    </submittedName>
</protein>
<comment type="similarity">
    <text evidence="1">Belongs to the aldehyde dehydrogenase family.</text>
</comment>
<evidence type="ECO:0000259" key="4">
    <source>
        <dbReference type="Pfam" id="PF00171"/>
    </source>
</evidence>
<reference evidence="6" key="1">
    <citation type="journal article" date="2019" name="Int. J. Syst. Evol. Microbiol.">
        <title>The Global Catalogue of Microorganisms (GCM) 10K type strain sequencing project: providing services to taxonomists for standard genome sequencing and annotation.</title>
        <authorList>
            <consortium name="The Broad Institute Genomics Platform"/>
            <consortium name="The Broad Institute Genome Sequencing Center for Infectious Disease"/>
            <person name="Wu L."/>
            <person name="Ma J."/>
        </authorList>
    </citation>
    <scope>NUCLEOTIDE SEQUENCE [LARGE SCALE GENOMIC DNA]</scope>
    <source>
        <strain evidence="6">LMG 24813</strain>
    </source>
</reference>
<feature type="compositionally biased region" description="Gly residues" evidence="3">
    <location>
        <begin position="20"/>
        <end position="33"/>
    </location>
</feature>
<dbReference type="InterPro" id="IPR015590">
    <property type="entry name" value="Aldehyde_DH_dom"/>
</dbReference>
<feature type="domain" description="Aldehyde dehydrogenase" evidence="4">
    <location>
        <begin position="63"/>
        <end position="523"/>
    </location>
</feature>
<dbReference type="PANTHER" id="PTHR43353">
    <property type="entry name" value="SUCCINATE-SEMIALDEHYDE DEHYDROGENASE, MITOCHONDRIAL"/>
    <property type="match status" value="1"/>
</dbReference>
<dbReference type="Proteomes" id="UP001595848">
    <property type="component" value="Unassembled WGS sequence"/>
</dbReference>
<organism evidence="5 6">
    <name type="scientific">Candidimonas humi</name>
    <dbReference type="NCBI Taxonomy" id="683355"/>
    <lineage>
        <taxon>Bacteria</taxon>
        <taxon>Pseudomonadati</taxon>
        <taxon>Pseudomonadota</taxon>
        <taxon>Betaproteobacteria</taxon>
        <taxon>Burkholderiales</taxon>
        <taxon>Alcaligenaceae</taxon>
        <taxon>Candidimonas</taxon>
    </lineage>
</organism>
<comment type="caution">
    <text evidence="5">The sequence shown here is derived from an EMBL/GenBank/DDBJ whole genome shotgun (WGS) entry which is preliminary data.</text>
</comment>
<dbReference type="RefSeq" id="WP_217963212.1">
    <property type="nucleotide sequence ID" value="NZ_JAHTBN010000002.1"/>
</dbReference>
<keyword evidence="2 5" id="KW-0560">Oxidoreductase</keyword>
<gene>
    <name evidence="5" type="ORF">ACFOY1_10740</name>
</gene>
<evidence type="ECO:0000256" key="2">
    <source>
        <dbReference type="ARBA" id="ARBA00023002"/>
    </source>
</evidence>
<dbReference type="EMBL" id="JBHSBV010000003">
    <property type="protein sequence ID" value="MFC4201430.1"/>
    <property type="molecule type" value="Genomic_DNA"/>
</dbReference>
<dbReference type="CDD" id="cd07103">
    <property type="entry name" value="ALDH_F5_SSADH_GabD"/>
    <property type="match status" value="1"/>
</dbReference>
<accession>A0ABV8NZX4</accession>
<proteinExistence type="inferred from homology"/>
<dbReference type="InterPro" id="IPR016160">
    <property type="entry name" value="Ald_DH_CS_CYS"/>
</dbReference>
<dbReference type="InterPro" id="IPR050740">
    <property type="entry name" value="Aldehyde_DH_Superfamily"/>
</dbReference>
<dbReference type="GO" id="GO:0016491">
    <property type="term" value="F:oxidoreductase activity"/>
    <property type="evidence" value="ECO:0007669"/>
    <property type="project" value="UniProtKB-KW"/>
</dbReference>
<dbReference type="PANTHER" id="PTHR43353:SF5">
    <property type="entry name" value="SUCCINATE-SEMIALDEHYDE DEHYDROGENASE, MITOCHONDRIAL"/>
    <property type="match status" value="1"/>
</dbReference>
<evidence type="ECO:0000313" key="5">
    <source>
        <dbReference type="EMBL" id="MFC4201430.1"/>
    </source>
</evidence>
<name>A0ABV8NZX4_9BURK</name>
<dbReference type="PROSITE" id="PS00070">
    <property type="entry name" value="ALDEHYDE_DEHYDR_CYS"/>
    <property type="match status" value="1"/>
</dbReference>
<dbReference type="Pfam" id="PF00171">
    <property type="entry name" value="Aldedh"/>
    <property type="match status" value="1"/>
</dbReference>
<keyword evidence="6" id="KW-1185">Reference proteome</keyword>